<comment type="caution">
    <text evidence="2">The sequence shown here is derived from an EMBL/GenBank/DDBJ whole genome shotgun (WGS) entry which is preliminary data.</text>
</comment>
<evidence type="ECO:0000313" key="3">
    <source>
        <dbReference type="Proteomes" id="UP001283341"/>
    </source>
</evidence>
<organism evidence="2 3">
    <name type="scientific">Apodospora peruviana</name>
    <dbReference type="NCBI Taxonomy" id="516989"/>
    <lineage>
        <taxon>Eukaryota</taxon>
        <taxon>Fungi</taxon>
        <taxon>Dikarya</taxon>
        <taxon>Ascomycota</taxon>
        <taxon>Pezizomycotina</taxon>
        <taxon>Sordariomycetes</taxon>
        <taxon>Sordariomycetidae</taxon>
        <taxon>Sordariales</taxon>
        <taxon>Lasiosphaeriaceae</taxon>
        <taxon>Apodospora</taxon>
    </lineage>
</organism>
<evidence type="ECO:0000313" key="2">
    <source>
        <dbReference type="EMBL" id="KAK3313564.1"/>
    </source>
</evidence>
<gene>
    <name evidence="2" type="ORF">B0H66DRAFT_356282</name>
</gene>
<accession>A0AAE0M0E8</accession>
<dbReference type="Proteomes" id="UP001283341">
    <property type="component" value="Unassembled WGS sequence"/>
</dbReference>
<reference evidence="2" key="2">
    <citation type="submission" date="2023-06" db="EMBL/GenBank/DDBJ databases">
        <authorList>
            <consortium name="Lawrence Berkeley National Laboratory"/>
            <person name="Haridas S."/>
            <person name="Hensen N."/>
            <person name="Bonometti L."/>
            <person name="Westerberg I."/>
            <person name="Brannstrom I.O."/>
            <person name="Guillou S."/>
            <person name="Cros-Aarteil S."/>
            <person name="Calhoun S."/>
            <person name="Kuo A."/>
            <person name="Mondo S."/>
            <person name="Pangilinan J."/>
            <person name="Riley R."/>
            <person name="Labutti K."/>
            <person name="Andreopoulos B."/>
            <person name="Lipzen A."/>
            <person name="Chen C."/>
            <person name="Yanf M."/>
            <person name="Daum C."/>
            <person name="Ng V."/>
            <person name="Clum A."/>
            <person name="Steindorff A."/>
            <person name="Ohm R."/>
            <person name="Martin F."/>
            <person name="Silar P."/>
            <person name="Natvig D."/>
            <person name="Lalanne C."/>
            <person name="Gautier V."/>
            <person name="Ament-Velasquez S.L."/>
            <person name="Kruys A."/>
            <person name="Hutchinson M.I."/>
            <person name="Powell A.J."/>
            <person name="Barry K."/>
            <person name="Miller A.N."/>
            <person name="Grigoriev I.V."/>
            <person name="Debuchy R."/>
            <person name="Gladieux P."/>
            <person name="Thoren M.H."/>
            <person name="Johannesson H."/>
        </authorList>
    </citation>
    <scope>NUCLEOTIDE SEQUENCE</scope>
    <source>
        <strain evidence="2">CBS 118394</strain>
    </source>
</reference>
<keyword evidence="3" id="KW-1185">Reference proteome</keyword>
<reference evidence="2" key="1">
    <citation type="journal article" date="2023" name="Mol. Phylogenet. Evol.">
        <title>Genome-scale phylogeny and comparative genomics of the fungal order Sordariales.</title>
        <authorList>
            <person name="Hensen N."/>
            <person name="Bonometti L."/>
            <person name="Westerberg I."/>
            <person name="Brannstrom I.O."/>
            <person name="Guillou S."/>
            <person name="Cros-Aarteil S."/>
            <person name="Calhoun S."/>
            <person name="Haridas S."/>
            <person name="Kuo A."/>
            <person name="Mondo S."/>
            <person name="Pangilinan J."/>
            <person name="Riley R."/>
            <person name="LaButti K."/>
            <person name="Andreopoulos B."/>
            <person name="Lipzen A."/>
            <person name="Chen C."/>
            <person name="Yan M."/>
            <person name="Daum C."/>
            <person name="Ng V."/>
            <person name="Clum A."/>
            <person name="Steindorff A."/>
            <person name="Ohm R.A."/>
            <person name="Martin F."/>
            <person name="Silar P."/>
            <person name="Natvig D.O."/>
            <person name="Lalanne C."/>
            <person name="Gautier V."/>
            <person name="Ament-Velasquez S.L."/>
            <person name="Kruys A."/>
            <person name="Hutchinson M.I."/>
            <person name="Powell A.J."/>
            <person name="Barry K."/>
            <person name="Miller A.N."/>
            <person name="Grigoriev I.V."/>
            <person name="Debuchy R."/>
            <person name="Gladieux P."/>
            <person name="Hiltunen Thoren M."/>
            <person name="Johannesson H."/>
        </authorList>
    </citation>
    <scope>NUCLEOTIDE SEQUENCE</scope>
    <source>
        <strain evidence="2">CBS 118394</strain>
    </source>
</reference>
<dbReference type="AlphaFoldDB" id="A0AAE0M0E8"/>
<name>A0AAE0M0E8_9PEZI</name>
<protein>
    <submittedName>
        <fullName evidence="2">Uncharacterized protein</fullName>
    </submittedName>
</protein>
<sequence length="209" mass="22882">MLAGAVKTDRRDRAVASMVEVVWVHGSSPSPLLFGQWPVPCVTLPDGLLFPRKFSTLASVDLKVPLASLVPVPMCLPCQYHPQLLPLVTGRTSLLQLLKFGSGISKVESCHHECHLLRLHSIFEVELCRPRSRRATRQLQIDLDCGEIYVKGGRDCRATPASAVQSLPSSSHWVVSKTPMHSSRVDSNRSKNSMMKTDAHCSASSVTAS</sequence>
<dbReference type="EMBL" id="JAUEDM010000007">
    <property type="protein sequence ID" value="KAK3313564.1"/>
    <property type="molecule type" value="Genomic_DNA"/>
</dbReference>
<evidence type="ECO:0000256" key="1">
    <source>
        <dbReference type="SAM" id="MobiDB-lite"/>
    </source>
</evidence>
<proteinExistence type="predicted"/>
<feature type="region of interest" description="Disordered" evidence="1">
    <location>
        <begin position="170"/>
        <end position="209"/>
    </location>
</feature>